<organism evidence="20 21">
    <name type="scientific">Paramormyrops kingsleyae</name>
    <dbReference type="NCBI Taxonomy" id="1676925"/>
    <lineage>
        <taxon>Eukaryota</taxon>
        <taxon>Metazoa</taxon>
        <taxon>Chordata</taxon>
        <taxon>Craniata</taxon>
        <taxon>Vertebrata</taxon>
        <taxon>Euteleostomi</taxon>
        <taxon>Actinopterygii</taxon>
        <taxon>Neopterygii</taxon>
        <taxon>Teleostei</taxon>
        <taxon>Osteoglossocephala</taxon>
        <taxon>Osteoglossomorpha</taxon>
        <taxon>Osteoglossiformes</taxon>
        <taxon>Mormyridae</taxon>
        <taxon>Paramormyrops</taxon>
    </lineage>
</organism>
<evidence type="ECO:0000256" key="14">
    <source>
        <dbReference type="ARBA" id="ARBA00039868"/>
    </source>
</evidence>
<keyword evidence="6" id="KW-0053">Apoptosis</keyword>
<dbReference type="GO" id="GO:0004531">
    <property type="term" value="F:deoxyribonuclease II activity"/>
    <property type="evidence" value="ECO:0007669"/>
    <property type="project" value="UniProtKB-EC"/>
</dbReference>
<comment type="function">
    <text evidence="18">Hydrolyzes DNA under acidic conditions with a preference for double-stranded DNA. Plays a major role in the clearance of nucleic acids generated through apoptosis, hence preventing autoinflammation. Necessary for proper fetal development and for definitive erythropoiesis in fetal liver and bone marrow, where it degrades nuclear DNA expelled from erythroid precursor cells.</text>
</comment>
<keyword evidence="7" id="KW-0540">Nuclease</keyword>
<evidence type="ECO:0000313" key="20">
    <source>
        <dbReference type="Ensembl" id="ENSPKIP00000026278.1"/>
    </source>
</evidence>
<evidence type="ECO:0000256" key="6">
    <source>
        <dbReference type="ARBA" id="ARBA00022703"/>
    </source>
</evidence>
<evidence type="ECO:0000256" key="18">
    <source>
        <dbReference type="ARBA" id="ARBA00045381"/>
    </source>
</evidence>
<keyword evidence="9" id="KW-0255">Endonuclease</keyword>
<dbReference type="GeneTree" id="ENSGT00390000002634"/>
<evidence type="ECO:0000256" key="2">
    <source>
        <dbReference type="ARBA" id="ARBA00004371"/>
    </source>
</evidence>
<dbReference type="KEGG" id="pki:111838477"/>
<sequence length="388" mass="42963">MEEVSATTKAARSGWRTAKECSLQKQIMLLLGCLLLFHLPLDDAASPISCFSDNGKPTDWFYLYKLPHLSHQQHSDGLTYLLMDTGSDQWADGAVLVNDSVGALGRTVGQLYEERGGDDIAYILYNDQKPEGKGLFEHEKGHTKGVVLLDKTQGFWLVHSTPHFPNAKEAGQFEYPETGMKNGQNFICVTYPLDMFETIGQQLAINEPLIYDCNVPSSLASLLPSMVELCSRSQSAKGNATIALSQISSNRSVSLTSLAGTEFISFAKSASFEHDLYHSWVAPTLKSNLLVQFWRLSTGVLPSDCSEGWKVFNAKTLSPGTVEEYSSNKDHSKWAVTMEDNSRNWICVGDINRNEAEEKRGGGTVCQNNAVVWKAYRAALVDYYPCDD</sequence>
<dbReference type="CTD" id="1777"/>
<reference evidence="20" key="2">
    <citation type="submission" date="2025-09" db="UniProtKB">
        <authorList>
            <consortium name="Ensembl"/>
        </authorList>
    </citation>
    <scope>IDENTIFICATION</scope>
</reference>
<evidence type="ECO:0000256" key="5">
    <source>
        <dbReference type="ARBA" id="ARBA00022473"/>
    </source>
</evidence>
<dbReference type="PANTHER" id="PTHR10858">
    <property type="entry name" value="DEOXYRIBONUCLEASE II"/>
    <property type="match status" value="1"/>
</dbReference>
<dbReference type="InterPro" id="IPR004947">
    <property type="entry name" value="DNase_II"/>
</dbReference>
<dbReference type="EC" id="3.1.22.1" evidence="4"/>
<keyword evidence="5" id="KW-0217">Developmental protein</keyword>
<accession>A0A3B3S720</accession>
<evidence type="ECO:0000256" key="1">
    <source>
        <dbReference type="ARBA" id="ARBA00000447"/>
    </source>
</evidence>
<evidence type="ECO:0000256" key="7">
    <source>
        <dbReference type="ARBA" id="ARBA00022722"/>
    </source>
</evidence>
<keyword evidence="10" id="KW-0378">Hydrolase</keyword>
<evidence type="ECO:0000256" key="19">
    <source>
        <dbReference type="SAM" id="SignalP"/>
    </source>
</evidence>
<dbReference type="GO" id="GO:0006309">
    <property type="term" value="P:apoptotic DNA fragmentation"/>
    <property type="evidence" value="ECO:0007669"/>
    <property type="project" value="TreeGrafter"/>
</dbReference>
<dbReference type="GO" id="GO:0005764">
    <property type="term" value="C:lysosome"/>
    <property type="evidence" value="ECO:0007669"/>
    <property type="project" value="UniProtKB-SubCell"/>
</dbReference>
<feature type="chain" id="PRO_5017427136" description="Deoxyribonuclease-2-alpha" evidence="19">
    <location>
        <begin position="45"/>
        <end position="388"/>
    </location>
</feature>
<evidence type="ECO:0000256" key="3">
    <source>
        <dbReference type="ARBA" id="ARBA00007527"/>
    </source>
</evidence>
<comment type="subcellular location">
    <subcellularLocation>
        <location evidence="2">Lysosome</location>
    </subcellularLocation>
</comment>
<evidence type="ECO:0000256" key="17">
    <source>
        <dbReference type="ARBA" id="ARBA00043033"/>
    </source>
</evidence>
<evidence type="ECO:0000256" key="10">
    <source>
        <dbReference type="ARBA" id="ARBA00022801"/>
    </source>
</evidence>
<name>A0A3B3S720_9TELE</name>
<proteinExistence type="inferred from homology"/>
<dbReference type="OrthoDB" id="10261598at2759"/>
<dbReference type="STRING" id="1676925.ENSPKIP00000026278"/>
<comment type="similarity">
    <text evidence="3">Belongs to the DNase II family.</text>
</comment>
<keyword evidence="8 19" id="KW-0732">Signal</keyword>
<dbReference type="Proteomes" id="UP000261540">
    <property type="component" value="Unplaced"/>
</dbReference>
<reference evidence="20" key="1">
    <citation type="submission" date="2025-08" db="UniProtKB">
        <authorList>
            <consortium name="Ensembl"/>
        </authorList>
    </citation>
    <scope>IDENTIFICATION</scope>
</reference>
<keyword evidence="13" id="KW-0458">Lysosome</keyword>
<evidence type="ECO:0000256" key="12">
    <source>
        <dbReference type="ARBA" id="ARBA00023180"/>
    </source>
</evidence>
<evidence type="ECO:0000256" key="9">
    <source>
        <dbReference type="ARBA" id="ARBA00022759"/>
    </source>
</evidence>
<evidence type="ECO:0000256" key="4">
    <source>
        <dbReference type="ARBA" id="ARBA00012036"/>
    </source>
</evidence>
<keyword evidence="11" id="KW-1015">Disulfide bond</keyword>
<dbReference type="Ensembl" id="ENSPKIT00000007031.1">
    <property type="protein sequence ID" value="ENSPKIP00000026278.1"/>
    <property type="gene ID" value="ENSPKIG00000008826.1"/>
</dbReference>
<evidence type="ECO:0000256" key="8">
    <source>
        <dbReference type="ARBA" id="ARBA00022729"/>
    </source>
</evidence>
<comment type="catalytic activity">
    <reaction evidence="1">
        <text>Endonucleolytic cleavage to nucleoside 3'-phosphates and 3'-phosphooligonucleotide end-products.</text>
        <dbReference type="EC" id="3.1.22.1"/>
    </reaction>
</comment>
<feature type="signal peptide" evidence="19">
    <location>
        <begin position="1"/>
        <end position="44"/>
    </location>
</feature>
<evidence type="ECO:0000256" key="11">
    <source>
        <dbReference type="ARBA" id="ARBA00023157"/>
    </source>
</evidence>
<keyword evidence="12" id="KW-0325">Glycoprotein</keyword>
<evidence type="ECO:0000256" key="15">
    <source>
        <dbReference type="ARBA" id="ARBA00041393"/>
    </source>
</evidence>
<keyword evidence="21" id="KW-1185">Reference proteome</keyword>
<evidence type="ECO:0000313" key="21">
    <source>
        <dbReference type="Proteomes" id="UP000261540"/>
    </source>
</evidence>
<evidence type="ECO:0000256" key="13">
    <source>
        <dbReference type="ARBA" id="ARBA00023228"/>
    </source>
</evidence>
<dbReference type="Pfam" id="PF03265">
    <property type="entry name" value="DNase_II"/>
    <property type="match status" value="1"/>
</dbReference>
<dbReference type="AlphaFoldDB" id="A0A3B3S720"/>
<evidence type="ECO:0000256" key="16">
    <source>
        <dbReference type="ARBA" id="ARBA00041918"/>
    </source>
</evidence>
<protein>
    <recommendedName>
        <fullName evidence="14">Deoxyribonuclease-2-alpha</fullName>
        <ecNumber evidence="4">3.1.22.1</ecNumber>
    </recommendedName>
    <alternativeName>
        <fullName evidence="15">Acid DNase</fullName>
    </alternativeName>
    <alternativeName>
        <fullName evidence="17">Deoxyribonuclease II alpha</fullName>
    </alternativeName>
    <alternativeName>
        <fullName evidence="16">Lysosomal DNase II</fullName>
    </alternativeName>
</protein>
<dbReference type="PANTHER" id="PTHR10858:SF9">
    <property type="entry name" value="DEOXYRIBONUCLEASE-2-ALPHA"/>
    <property type="match status" value="1"/>
</dbReference>